<sequence length="383" mass="44440">MEQAEEILEHSSERKRGYRVDRSNVWKPTMKNEMLLLPFHNVSDTVKEFSKEEMKEMRQKDTCILRFESGVQEFYASDKDVFKVNDVLYCKTSKDYHLISDIREVSGLEDSKEICLRSCENDDYQTIVISDSQIPEFSKLISLKCVIQTASLTKIIEVPHQVGVSFNYTLDRVLENEKIVYESYRITCNGEVIHKSATVLKYPFIKDGSFIVLSLIHSPIYVFRRFVKIKSNPLREISDRKHGLVIIPTEDIIFVGFSMHKTSGGSSYKFSYQVMTDGEVRSEGEATAGEGKDWHDEYFSRCKLPREIRVKAKTKIYLKCEIKTNSGRRSRFTFYCGVGGNKYSKQENDNMGIFEFEDYTTLEDRARTGVKYGMFGEILYKLL</sequence>
<evidence type="ECO:0000313" key="2">
    <source>
        <dbReference type="Proteomes" id="UP001295684"/>
    </source>
</evidence>
<dbReference type="AlphaFoldDB" id="A0AAD1UR65"/>
<dbReference type="Gene3D" id="2.60.120.820">
    <property type="entry name" value="PHR domain"/>
    <property type="match status" value="1"/>
</dbReference>
<keyword evidence="2" id="KW-1185">Reference proteome</keyword>
<proteinExistence type="predicted"/>
<comment type="caution">
    <text evidence="1">The sequence shown here is derived from an EMBL/GenBank/DDBJ whole genome shotgun (WGS) entry which is preliminary data.</text>
</comment>
<dbReference type="Proteomes" id="UP001295684">
    <property type="component" value="Unassembled WGS sequence"/>
</dbReference>
<gene>
    <name evidence="1" type="ORF">ECRASSUSDP1_LOCUS13030</name>
</gene>
<dbReference type="EMBL" id="CAMPGE010012953">
    <property type="protein sequence ID" value="CAI2371705.1"/>
    <property type="molecule type" value="Genomic_DNA"/>
</dbReference>
<protein>
    <submittedName>
        <fullName evidence="1">Uncharacterized protein</fullName>
    </submittedName>
</protein>
<dbReference type="InterPro" id="IPR038648">
    <property type="entry name" value="PHR_sf"/>
</dbReference>
<reference evidence="1" key="1">
    <citation type="submission" date="2023-07" db="EMBL/GenBank/DDBJ databases">
        <authorList>
            <consortium name="AG Swart"/>
            <person name="Singh M."/>
            <person name="Singh A."/>
            <person name="Seah K."/>
            <person name="Emmerich C."/>
        </authorList>
    </citation>
    <scope>NUCLEOTIDE SEQUENCE</scope>
    <source>
        <strain evidence="1">DP1</strain>
    </source>
</reference>
<name>A0AAD1UR65_EUPCR</name>
<accession>A0AAD1UR65</accession>
<evidence type="ECO:0000313" key="1">
    <source>
        <dbReference type="EMBL" id="CAI2371705.1"/>
    </source>
</evidence>
<organism evidence="1 2">
    <name type="scientific">Euplotes crassus</name>
    <dbReference type="NCBI Taxonomy" id="5936"/>
    <lineage>
        <taxon>Eukaryota</taxon>
        <taxon>Sar</taxon>
        <taxon>Alveolata</taxon>
        <taxon>Ciliophora</taxon>
        <taxon>Intramacronucleata</taxon>
        <taxon>Spirotrichea</taxon>
        <taxon>Hypotrichia</taxon>
        <taxon>Euplotida</taxon>
        <taxon>Euplotidae</taxon>
        <taxon>Moneuplotes</taxon>
    </lineage>
</organism>